<feature type="transmembrane region" description="Helical" evidence="1">
    <location>
        <begin position="44"/>
        <end position="72"/>
    </location>
</feature>
<evidence type="ECO:0000256" key="1">
    <source>
        <dbReference type="SAM" id="Phobius"/>
    </source>
</evidence>
<keyword evidence="3" id="KW-0808">Transferase</keyword>
<proteinExistence type="predicted"/>
<comment type="caution">
    <text evidence="3">The sequence shown here is derived from an EMBL/GenBank/DDBJ whole genome shotgun (WGS) entry which is preliminary data.</text>
</comment>
<keyword evidence="2" id="KW-0732">Signal</keyword>
<keyword evidence="4" id="KW-1185">Reference proteome</keyword>
<evidence type="ECO:0000256" key="2">
    <source>
        <dbReference type="SAM" id="SignalP"/>
    </source>
</evidence>
<dbReference type="Proteomes" id="UP000198287">
    <property type="component" value="Unassembled WGS sequence"/>
</dbReference>
<protein>
    <submittedName>
        <fullName evidence="3">Type III pantothenate kinase</fullName>
    </submittedName>
</protein>
<keyword evidence="3" id="KW-0418">Kinase</keyword>
<evidence type="ECO:0000313" key="3">
    <source>
        <dbReference type="EMBL" id="OXA44451.1"/>
    </source>
</evidence>
<feature type="signal peptide" evidence="2">
    <location>
        <begin position="1"/>
        <end position="20"/>
    </location>
</feature>
<organism evidence="3 4">
    <name type="scientific">Folsomia candida</name>
    <name type="common">Springtail</name>
    <dbReference type="NCBI Taxonomy" id="158441"/>
    <lineage>
        <taxon>Eukaryota</taxon>
        <taxon>Metazoa</taxon>
        <taxon>Ecdysozoa</taxon>
        <taxon>Arthropoda</taxon>
        <taxon>Hexapoda</taxon>
        <taxon>Collembola</taxon>
        <taxon>Entomobryomorpha</taxon>
        <taxon>Isotomoidea</taxon>
        <taxon>Isotomidae</taxon>
        <taxon>Proisotominae</taxon>
        <taxon>Folsomia</taxon>
    </lineage>
</organism>
<accession>A0A226DIN4</accession>
<sequence length="135" mass="15086">MIYPIAILIFGLLTSTFCQAVEDGQETGRAISDFGTGRIFFTTLLIPIVSILLPIFVLVGFILTASFVFSGFQAGGFIGRRRRMIENLEKINFAKILETVSSGECVEKIACEIFKFSKNHSTEERDCQNLKCDLF</sequence>
<evidence type="ECO:0000313" key="4">
    <source>
        <dbReference type="Proteomes" id="UP000198287"/>
    </source>
</evidence>
<dbReference type="AlphaFoldDB" id="A0A226DIN4"/>
<feature type="chain" id="PRO_5012850178" evidence="2">
    <location>
        <begin position="21"/>
        <end position="135"/>
    </location>
</feature>
<dbReference type="EMBL" id="LNIX01000019">
    <property type="protein sequence ID" value="OXA44451.1"/>
    <property type="molecule type" value="Genomic_DNA"/>
</dbReference>
<dbReference type="GO" id="GO:0016301">
    <property type="term" value="F:kinase activity"/>
    <property type="evidence" value="ECO:0007669"/>
    <property type="project" value="UniProtKB-KW"/>
</dbReference>
<keyword evidence="1" id="KW-0472">Membrane</keyword>
<gene>
    <name evidence="3" type="ORF">Fcan01_20483</name>
</gene>
<reference evidence="3 4" key="1">
    <citation type="submission" date="2015-12" db="EMBL/GenBank/DDBJ databases">
        <title>The genome of Folsomia candida.</title>
        <authorList>
            <person name="Faddeeva A."/>
            <person name="Derks M.F."/>
            <person name="Anvar Y."/>
            <person name="Smit S."/>
            <person name="Van Straalen N."/>
            <person name="Roelofs D."/>
        </authorList>
    </citation>
    <scope>NUCLEOTIDE SEQUENCE [LARGE SCALE GENOMIC DNA]</scope>
    <source>
        <strain evidence="3 4">VU population</strain>
        <tissue evidence="3">Whole body</tissue>
    </source>
</reference>
<keyword evidence="1" id="KW-1133">Transmembrane helix</keyword>
<keyword evidence="1" id="KW-0812">Transmembrane</keyword>
<name>A0A226DIN4_FOLCA</name>